<evidence type="ECO:0000313" key="13">
    <source>
        <dbReference type="Proteomes" id="UP000199315"/>
    </source>
</evidence>
<evidence type="ECO:0000256" key="1">
    <source>
        <dbReference type="ARBA" id="ARBA00007401"/>
    </source>
</evidence>
<dbReference type="InterPro" id="IPR011081">
    <property type="entry name" value="Big_4"/>
</dbReference>
<accession>A0A1D3TQ49</accession>
<dbReference type="InterPro" id="IPR017853">
    <property type="entry name" value="GH"/>
</dbReference>
<evidence type="ECO:0000259" key="5">
    <source>
        <dbReference type="Pfam" id="PF00703"/>
    </source>
</evidence>
<feature type="chain" id="PRO_5038682502" evidence="4">
    <location>
        <begin position="27"/>
        <end position="1541"/>
    </location>
</feature>
<feature type="domain" description="DUF4982" evidence="10">
    <location>
        <begin position="693"/>
        <end position="767"/>
    </location>
</feature>
<evidence type="ECO:0000256" key="2">
    <source>
        <dbReference type="ARBA" id="ARBA00022801"/>
    </source>
</evidence>
<evidence type="ECO:0000259" key="10">
    <source>
        <dbReference type="Pfam" id="PF16355"/>
    </source>
</evidence>
<feature type="domain" description="DUF4214" evidence="9">
    <location>
        <begin position="1343"/>
        <end position="1405"/>
    </location>
</feature>
<dbReference type="STRING" id="1619234.SAMN05421730_100295"/>
<keyword evidence="2" id="KW-0378">Hydrolase</keyword>
<dbReference type="InterPro" id="IPR006104">
    <property type="entry name" value="Glyco_hydro_2_N"/>
</dbReference>
<dbReference type="GO" id="GO:0005975">
    <property type="term" value="P:carbohydrate metabolic process"/>
    <property type="evidence" value="ECO:0007669"/>
    <property type="project" value="InterPro"/>
</dbReference>
<reference evidence="12 13" key="1">
    <citation type="submission" date="2016-09" db="EMBL/GenBank/DDBJ databases">
        <authorList>
            <person name="Capua I."/>
            <person name="De Benedictis P."/>
            <person name="Joannis T."/>
            <person name="Lombin L.H."/>
            <person name="Cattoli G."/>
        </authorList>
    </citation>
    <scope>NUCLEOTIDE SEQUENCE [LARGE SCALE GENOMIC DNA]</scope>
    <source>
        <strain evidence="12 13">GluBS11</strain>
    </source>
</reference>
<dbReference type="Gene3D" id="1.10.3130.20">
    <property type="entry name" value="Phycobilisome linker domain"/>
    <property type="match status" value="2"/>
</dbReference>
<dbReference type="RefSeq" id="WP_091230184.1">
    <property type="nucleotide sequence ID" value="NZ_FMKA01000002.1"/>
</dbReference>
<feature type="domain" description="Bacterial Ig-like" evidence="8">
    <location>
        <begin position="926"/>
        <end position="969"/>
    </location>
</feature>
<evidence type="ECO:0000259" key="11">
    <source>
        <dbReference type="Pfam" id="PF18565"/>
    </source>
</evidence>
<dbReference type="InterPro" id="IPR008979">
    <property type="entry name" value="Galactose-bd-like_sf"/>
</dbReference>
<dbReference type="Gene3D" id="3.20.20.80">
    <property type="entry name" value="Glycosidases"/>
    <property type="match status" value="1"/>
</dbReference>
<dbReference type="PRINTS" id="PR00132">
    <property type="entry name" value="GLHYDRLASE2"/>
</dbReference>
<feature type="domain" description="DUF4214" evidence="9">
    <location>
        <begin position="1469"/>
        <end position="1533"/>
    </location>
</feature>
<proteinExistence type="inferred from homology"/>
<comment type="similarity">
    <text evidence="1">Belongs to the glycosyl hydrolase 2 family.</text>
</comment>
<dbReference type="InterPro" id="IPR036156">
    <property type="entry name" value="Beta-gal/glucu_dom_sf"/>
</dbReference>
<dbReference type="Pfam" id="PF13946">
    <property type="entry name" value="DUF4214"/>
    <property type="match status" value="2"/>
</dbReference>
<protein>
    <submittedName>
        <fullName evidence="12">Beta-galactosidase</fullName>
    </submittedName>
</protein>
<dbReference type="PANTHER" id="PTHR42732:SF1">
    <property type="entry name" value="BETA-MANNOSIDASE"/>
    <property type="match status" value="1"/>
</dbReference>
<dbReference type="InterPro" id="IPR040605">
    <property type="entry name" value="Glyco_hydro2_dom5"/>
</dbReference>
<feature type="domain" description="Glycoside hydrolase family 2 immunoglobulin-like beta-sandwich" evidence="5">
    <location>
        <begin position="219"/>
        <end position="325"/>
    </location>
</feature>
<organism evidence="12 13">
    <name type="scientific">Anaerobium acetethylicum</name>
    <dbReference type="NCBI Taxonomy" id="1619234"/>
    <lineage>
        <taxon>Bacteria</taxon>
        <taxon>Bacillati</taxon>
        <taxon>Bacillota</taxon>
        <taxon>Clostridia</taxon>
        <taxon>Lachnospirales</taxon>
        <taxon>Lachnospiraceae</taxon>
        <taxon>Anaerobium</taxon>
    </lineage>
</organism>
<dbReference type="InterPro" id="IPR032311">
    <property type="entry name" value="DUF4982"/>
</dbReference>
<feature type="signal peptide" evidence="4">
    <location>
        <begin position="1"/>
        <end position="26"/>
    </location>
</feature>
<dbReference type="OrthoDB" id="9762066at2"/>
<keyword evidence="13" id="KW-1185">Reference proteome</keyword>
<dbReference type="Proteomes" id="UP000199315">
    <property type="component" value="Unassembled WGS sequence"/>
</dbReference>
<dbReference type="InterPro" id="IPR006102">
    <property type="entry name" value="Ig-like_GH2"/>
</dbReference>
<dbReference type="Pfam" id="PF07532">
    <property type="entry name" value="Big_4"/>
    <property type="match status" value="1"/>
</dbReference>
<evidence type="ECO:0000313" key="12">
    <source>
        <dbReference type="EMBL" id="SCP95658.1"/>
    </source>
</evidence>
<evidence type="ECO:0000256" key="3">
    <source>
        <dbReference type="ARBA" id="ARBA00023295"/>
    </source>
</evidence>
<dbReference type="InterPro" id="IPR006103">
    <property type="entry name" value="Glyco_hydro_2_cat"/>
</dbReference>
<evidence type="ECO:0000259" key="7">
    <source>
        <dbReference type="Pfam" id="PF02837"/>
    </source>
</evidence>
<dbReference type="Pfam" id="PF18565">
    <property type="entry name" value="Glyco_hydro2_C5"/>
    <property type="match status" value="1"/>
</dbReference>
<gene>
    <name evidence="12" type="ORF">SAMN05421730_100295</name>
</gene>
<evidence type="ECO:0000259" key="6">
    <source>
        <dbReference type="Pfam" id="PF02836"/>
    </source>
</evidence>
<dbReference type="Gene3D" id="2.60.40.10">
    <property type="entry name" value="Immunoglobulins"/>
    <property type="match status" value="3"/>
</dbReference>
<dbReference type="InterPro" id="IPR025282">
    <property type="entry name" value="DUF4214"/>
</dbReference>
<dbReference type="EMBL" id="FMKA01000002">
    <property type="protein sequence ID" value="SCP95658.1"/>
    <property type="molecule type" value="Genomic_DNA"/>
</dbReference>
<dbReference type="Pfam" id="PF00703">
    <property type="entry name" value="Glyco_hydro_2"/>
    <property type="match status" value="1"/>
</dbReference>
<dbReference type="Pfam" id="PF16355">
    <property type="entry name" value="DUF4982"/>
    <property type="match status" value="1"/>
</dbReference>
<feature type="domain" description="Glycoside hydrolase family 2" evidence="11">
    <location>
        <begin position="794"/>
        <end position="895"/>
    </location>
</feature>
<keyword evidence="4" id="KW-0732">Signal</keyword>
<dbReference type="InterPro" id="IPR013783">
    <property type="entry name" value="Ig-like_fold"/>
</dbReference>
<dbReference type="Pfam" id="PF02837">
    <property type="entry name" value="Glyco_hydro_2_N"/>
    <property type="match status" value="1"/>
</dbReference>
<dbReference type="Pfam" id="PF02836">
    <property type="entry name" value="Glyco_hydro_2_C"/>
    <property type="match status" value="1"/>
</dbReference>
<dbReference type="PANTHER" id="PTHR42732">
    <property type="entry name" value="BETA-GALACTOSIDASE"/>
    <property type="match status" value="1"/>
</dbReference>
<dbReference type="SUPFAM" id="SSF51445">
    <property type="entry name" value="(Trans)glycosidases"/>
    <property type="match status" value="1"/>
</dbReference>
<name>A0A1D3TQ49_9FIRM</name>
<dbReference type="GO" id="GO:0004553">
    <property type="term" value="F:hydrolase activity, hydrolyzing O-glycosyl compounds"/>
    <property type="evidence" value="ECO:0007669"/>
    <property type="project" value="InterPro"/>
</dbReference>
<dbReference type="SUPFAM" id="SSF49303">
    <property type="entry name" value="beta-Galactosidase/glucuronidase domain"/>
    <property type="match status" value="1"/>
</dbReference>
<dbReference type="SUPFAM" id="SSF49785">
    <property type="entry name" value="Galactose-binding domain-like"/>
    <property type="match status" value="2"/>
</dbReference>
<evidence type="ECO:0000259" key="9">
    <source>
        <dbReference type="Pfam" id="PF13946"/>
    </source>
</evidence>
<feature type="domain" description="Glycosyl hydrolases family 2 sugar binding" evidence="7">
    <location>
        <begin position="111"/>
        <end position="205"/>
    </location>
</feature>
<dbReference type="Gene3D" id="2.60.120.260">
    <property type="entry name" value="Galactose-binding domain-like"/>
    <property type="match status" value="2"/>
</dbReference>
<dbReference type="InterPro" id="IPR051913">
    <property type="entry name" value="GH2_Domain-Containing"/>
</dbReference>
<evidence type="ECO:0000259" key="8">
    <source>
        <dbReference type="Pfam" id="PF07532"/>
    </source>
</evidence>
<feature type="domain" description="Glycoside hydrolase family 2 catalytic" evidence="6">
    <location>
        <begin position="334"/>
        <end position="520"/>
    </location>
</feature>
<dbReference type="InterPro" id="IPR006101">
    <property type="entry name" value="Glyco_hydro_2"/>
</dbReference>
<dbReference type="InterPro" id="IPR038255">
    <property type="entry name" value="PBS_linker_sf"/>
</dbReference>
<evidence type="ECO:0000256" key="4">
    <source>
        <dbReference type="SAM" id="SignalP"/>
    </source>
</evidence>
<keyword evidence="3" id="KW-0326">Glycosidase</keyword>
<sequence>MLRKKFKRMTALMLTGAMIITLPAFPGQMTVIAANEDTFYSDEQTVYVSSLGEERSVLFNENWKFYYGNASAAFQTAFDDSAWRTVDLPHDYSIEQEFSTKYEAESGFLPGGTGWYRKAFTLPESCEGKSVTIDFGGVYMNSTIYVNGQELAYHPYGYTPFSVDISDYVECDGATENVISVKVDHKYPSSRWYSGSGIYRNVNLTITDAVHVARYGTAVTTPNLSTQKGGDVDVNVTTTVQNDSDASASVTVQNTIYDAENIAVLATVSDAGTLAAGETKDIAETAKVNKPSLWSPENPALYKVKTEVLMNGQVVDTYETTFGFRYISFDRTTGFYLNGEKVKLKGVCLHHDQGALGSEARADAIERQVRILKEMGCNAIRVTHNPAADELLEACNRYGILVVEEAFDTWSNPKNGNSNDYSSHFNEMIEADNQIIGGSSDMTWAEFDVKAMADRGKNNPSVIMWSLGNEILEGISGNSAAYPTYAQNMIDWIEEVDPGVGTARYITFGDNGPLANTAGNSAKVAEVITANGGIVGINYQSGSYSNYYNNHPNWKIVASETASAIGSRGVYYTKGQDSAGLQISAYDKTAVGWGVTASSSWLSVIKNDFMSGEFVWTGFDYIGEPTPWNGTGSGSVSGKGAIPKSSYFGIIDTAGFAKDDYYLYQSLWNDNVNTLHVLPCWDEDIIVKDASGNVEVAVYSDAAKVELYLNDVLIGTQTSEIKTTAAGYQYRMFNGGTSNTNLYATFNVPYAAGTLTAKAYDAAGNEITDTVGRNTVSTTSGEAALDVYAEDAAYTSLAADDYSLSYITVDVEDASGELVQDADTAITFSLTGNGEIVGVDNGNAADNDSFVPTSTTSASRDAFSGKALVIVKSTDKSGSFTLTASADGLASDSITVKTAPVGDESQLSVSSYDLSRHCYVKLGTADVTLPAVSEVTYSDGTKENITISWDEFDKSQLADMGIYEATGTLRTKCGDVAVKVSVHVLGHIVDMLNYATITKPGTVPDLPNVLPSVLEDGTVYDEFSVTWDAVTAELFADAGDVVLVSGMATVLDEQFPVTASVRVAEGVKGASSNIAPKYLDLTESCTAPSDTLISITNGNKKPGDSTAERWTNWNERTQYIDAAITMTWATAHMVDTINLCFFTDNSCAVPSNVKIQYSIDNVNWLDIAYASVSPVSYLQGHTSYVLANPINPIAVRVILTPASGKAMGLTEMEVIGSEYIYNANTSADLSEINVDGTDISGFAADVLKYDVPAASSVTAQGVGNAAVTVLPKDRNGVVRIITESEDHSARKVYEVNTPVDKVNSFIVRLYEKVLGRTADDSEISYYTTSLKAKEKTGADVGYGFIFSPEFKARELSNADYVEVLYETFMGRASDAEGKSYWTNYLDNGVSRLYVFRGFVESKEYTDICAASGIERGQTALKDPIDQKPLLTMYVNRLYSKALGREAESGGLNYHTGEILAGRLTPVQAAQNFIFAPEFKDKNLSDEAYVKVLYTTFMGREFDQSGLEYHMNRMANGTSREEVLLGFANSPEFQLIIRSFEL</sequence>